<dbReference type="InterPro" id="IPR008207">
    <property type="entry name" value="Sig_transdc_His_kin_Hpt_dom"/>
</dbReference>
<dbReference type="PROSITE" id="PS50894">
    <property type="entry name" value="HPT"/>
    <property type="match status" value="1"/>
</dbReference>
<reference evidence="9" key="1">
    <citation type="journal article" date="2020" name="bioRxiv">
        <title>Hybrid origin of Populus tomentosa Carr. identified through genome sequencing and phylogenomic analysis.</title>
        <authorList>
            <person name="An X."/>
            <person name="Gao K."/>
            <person name="Chen Z."/>
            <person name="Li J."/>
            <person name="Yang X."/>
            <person name="Yang X."/>
            <person name="Zhou J."/>
            <person name="Guo T."/>
            <person name="Zhao T."/>
            <person name="Huang S."/>
            <person name="Miao D."/>
            <person name="Khan W.U."/>
            <person name="Rao P."/>
            <person name="Ye M."/>
            <person name="Lei B."/>
            <person name="Liao W."/>
            <person name="Wang J."/>
            <person name="Ji L."/>
            <person name="Li Y."/>
            <person name="Guo B."/>
            <person name="Mustafa N.S."/>
            <person name="Li S."/>
            <person name="Yun Q."/>
            <person name="Keller S.R."/>
            <person name="Mao J."/>
            <person name="Zhang R."/>
            <person name="Strauss S.H."/>
        </authorList>
    </citation>
    <scope>NUCLEOTIDE SEQUENCE</scope>
    <source>
        <strain evidence="9">GM15</strain>
        <tissue evidence="9">Leaf</tissue>
    </source>
</reference>
<comment type="domain">
    <text evidence="7">Histidine-containing phosphotransfer domain (HPt) contains an active histidine that mediates the phosphotransfer.</text>
</comment>
<dbReference type="GO" id="GO:0005829">
    <property type="term" value="C:cytosol"/>
    <property type="evidence" value="ECO:0007669"/>
    <property type="project" value="UniProtKB-SubCell"/>
</dbReference>
<dbReference type="OrthoDB" id="1673781at2759"/>
<gene>
    <name evidence="9" type="ORF">POTOM_048458</name>
</gene>
<keyword evidence="4 7" id="KW-0902">Two-component regulatory system</keyword>
<keyword evidence="10" id="KW-1185">Reference proteome</keyword>
<dbReference type="CDD" id="cd00088">
    <property type="entry name" value="HPT"/>
    <property type="match status" value="1"/>
</dbReference>
<dbReference type="EMBL" id="JAAWWB010000028">
    <property type="protein sequence ID" value="KAG6748530.1"/>
    <property type="molecule type" value="Genomic_DNA"/>
</dbReference>
<evidence type="ECO:0000256" key="6">
    <source>
        <dbReference type="PROSITE-ProRule" id="PRU00110"/>
    </source>
</evidence>
<evidence type="ECO:0000256" key="4">
    <source>
        <dbReference type="ARBA" id="ARBA00023012"/>
    </source>
</evidence>
<comment type="function">
    <text evidence="7">Functions as a two-component phosphorelay mediators between cytokinin sensor histidine kinases and response regulators (B-type ARRs). Plays an important role in propagating cytokinin signal transduction.</text>
</comment>
<protein>
    <recommendedName>
        <fullName evidence="7">Histidine-containing phosphotransfer protein</fullName>
    </recommendedName>
</protein>
<evidence type="ECO:0000256" key="5">
    <source>
        <dbReference type="ARBA" id="ARBA00023242"/>
    </source>
</evidence>
<dbReference type="GO" id="GO:0000160">
    <property type="term" value="P:phosphorelay signal transduction system"/>
    <property type="evidence" value="ECO:0007669"/>
    <property type="project" value="UniProtKB-UniRule"/>
</dbReference>
<dbReference type="Pfam" id="PF01627">
    <property type="entry name" value="Hpt"/>
    <property type="match status" value="1"/>
</dbReference>
<dbReference type="InterPro" id="IPR045871">
    <property type="entry name" value="AHP1-5/YPD1"/>
</dbReference>
<evidence type="ECO:0000313" key="10">
    <source>
        <dbReference type="Proteomes" id="UP000886885"/>
    </source>
</evidence>
<dbReference type="GO" id="GO:0009736">
    <property type="term" value="P:cytokinin-activated signaling pathway"/>
    <property type="evidence" value="ECO:0007669"/>
    <property type="project" value="UniProtKB-KW"/>
</dbReference>
<dbReference type="PANTHER" id="PTHR28242">
    <property type="entry name" value="PHOSPHORELAY INTERMEDIATE PROTEIN YPD1"/>
    <property type="match status" value="1"/>
</dbReference>
<comment type="subcellular location">
    <subcellularLocation>
        <location evidence="7">Cytoplasm</location>
        <location evidence="7">Cytosol</location>
    </subcellularLocation>
    <subcellularLocation>
        <location evidence="7">Nucleus</location>
    </subcellularLocation>
</comment>
<evidence type="ECO:0000313" key="9">
    <source>
        <dbReference type="EMBL" id="KAG6748530.1"/>
    </source>
</evidence>
<sequence length="190" mass="21272">MDLLSQLRGQIADFSAFLYREGFVDDQFTQLQRLQDESSPGFVVEVVSLFFEDCEKLVNNMAKALEQQIVDFKQVDSHVHQLKGSSSSIGAARIQNVCIAFKTHCEGQNRDGCVRCLQQVNHECIQLKNNLQALFKYLNVSIHFYSPLLDFVAGAADSRCWRINSCDAIAANEDSTSDAATCTSCFRKSV</sequence>
<evidence type="ECO:0000256" key="7">
    <source>
        <dbReference type="RuleBase" id="RU369004"/>
    </source>
</evidence>
<dbReference type="GO" id="GO:0005634">
    <property type="term" value="C:nucleus"/>
    <property type="evidence" value="ECO:0007669"/>
    <property type="project" value="UniProtKB-SubCell"/>
</dbReference>
<dbReference type="AlphaFoldDB" id="A0A8X7YEA4"/>
<comment type="caution">
    <text evidence="9">The sequence shown here is derived from an EMBL/GenBank/DDBJ whole genome shotgun (WGS) entry which is preliminary data.</text>
</comment>
<evidence type="ECO:0000259" key="8">
    <source>
        <dbReference type="PROSITE" id="PS50894"/>
    </source>
</evidence>
<keyword evidence="5" id="KW-0539">Nucleus</keyword>
<evidence type="ECO:0000256" key="3">
    <source>
        <dbReference type="ARBA" id="ARBA00022990"/>
    </source>
</evidence>
<dbReference type="GO" id="GO:0009927">
    <property type="term" value="F:histidine phosphotransfer kinase activity"/>
    <property type="evidence" value="ECO:0007669"/>
    <property type="project" value="UniProtKB-UniRule"/>
</dbReference>
<dbReference type="FunFam" id="1.20.120.160:FF:000001">
    <property type="entry name" value="Histidine-containing phosphotransfer protein 1"/>
    <property type="match status" value="1"/>
</dbReference>
<dbReference type="GO" id="GO:0043424">
    <property type="term" value="F:protein histidine kinase binding"/>
    <property type="evidence" value="ECO:0007669"/>
    <property type="project" value="UniProtKB-UniRule"/>
</dbReference>
<organism evidence="9 10">
    <name type="scientific">Populus tomentosa</name>
    <name type="common">Chinese white poplar</name>
    <dbReference type="NCBI Taxonomy" id="118781"/>
    <lineage>
        <taxon>Eukaryota</taxon>
        <taxon>Viridiplantae</taxon>
        <taxon>Streptophyta</taxon>
        <taxon>Embryophyta</taxon>
        <taxon>Tracheophyta</taxon>
        <taxon>Spermatophyta</taxon>
        <taxon>Magnoliopsida</taxon>
        <taxon>eudicotyledons</taxon>
        <taxon>Gunneridae</taxon>
        <taxon>Pentapetalae</taxon>
        <taxon>rosids</taxon>
        <taxon>fabids</taxon>
        <taxon>Malpighiales</taxon>
        <taxon>Salicaceae</taxon>
        <taxon>Saliceae</taxon>
        <taxon>Populus</taxon>
    </lineage>
</organism>
<keyword evidence="3" id="KW-0007">Acetylation</keyword>
<evidence type="ECO:0000256" key="2">
    <source>
        <dbReference type="ARBA" id="ARBA00022864"/>
    </source>
</evidence>
<keyword evidence="2 7" id="KW-0932">Cytokinin signaling pathway</keyword>
<evidence type="ECO:0000256" key="1">
    <source>
        <dbReference type="ARBA" id="ARBA00022490"/>
    </source>
</evidence>
<name>A0A8X7YEA4_POPTO</name>
<accession>A0A8X7YEA4</accession>
<keyword evidence="6" id="KW-0597">Phosphoprotein</keyword>
<proteinExistence type="predicted"/>
<keyword evidence="1" id="KW-0963">Cytoplasm</keyword>
<feature type="domain" description="HPt" evidence="8">
    <location>
        <begin position="39"/>
        <end position="134"/>
    </location>
</feature>
<dbReference type="Proteomes" id="UP000886885">
    <property type="component" value="Chromosome 14D"/>
</dbReference>
<feature type="modified residue" description="Phosphohistidine" evidence="6">
    <location>
        <position position="80"/>
    </location>
</feature>
<dbReference type="PANTHER" id="PTHR28242:SF13">
    <property type="entry name" value="HISTIDINE-CONTAINING PHOSPHOTRANSFER PROTEIN 5"/>
    <property type="match status" value="1"/>
</dbReference>